<proteinExistence type="predicted"/>
<evidence type="ECO:0000313" key="2">
    <source>
        <dbReference type="Proteomes" id="UP000250796"/>
    </source>
</evidence>
<dbReference type="Proteomes" id="UP000250796">
    <property type="component" value="Chromosome MESINF"/>
</dbReference>
<name>A0A7Z7LEN3_9BACT</name>
<sequence>MNIIKIHFERVQIYYIHPYRFVKGAGFIETEGATDFVENQNIFCFKIGLDKQSMALLSAAGSFWDDYFFLLMLLLLSHGLSSAQCSWKNRQCYKVV</sequence>
<dbReference type="AlphaFoldDB" id="A0A7Z7LEN3"/>
<protein>
    <submittedName>
        <fullName evidence="1">Uncharacterized protein</fullName>
    </submittedName>
</protein>
<accession>A0A7Z7LEN3</accession>
<gene>
    <name evidence="1" type="ORF">MESINF_0634</name>
</gene>
<organism evidence="1 2">
    <name type="scientific">Mesotoga infera</name>
    <dbReference type="NCBI Taxonomy" id="1236046"/>
    <lineage>
        <taxon>Bacteria</taxon>
        <taxon>Thermotogati</taxon>
        <taxon>Thermotogota</taxon>
        <taxon>Thermotogae</taxon>
        <taxon>Kosmotogales</taxon>
        <taxon>Kosmotogaceae</taxon>
        <taxon>Mesotoga</taxon>
    </lineage>
</organism>
<dbReference type="KEGG" id="minf:MESINF_0634"/>
<reference evidence="1 2" key="1">
    <citation type="submission" date="2017-01" db="EMBL/GenBank/DDBJ databases">
        <authorList>
            <person name="Erauso G."/>
        </authorList>
    </citation>
    <scope>NUCLEOTIDE SEQUENCE [LARGE SCALE GENOMIC DNA]</scope>
    <source>
        <strain evidence="1">MESINF1</strain>
    </source>
</reference>
<dbReference type="EMBL" id="LS974202">
    <property type="protein sequence ID" value="SSC12083.1"/>
    <property type="molecule type" value="Genomic_DNA"/>
</dbReference>
<evidence type="ECO:0000313" key="1">
    <source>
        <dbReference type="EMBL" id="SSC12083.1"/>
    </source>
</evidence>
<keyword evidence="2" id="KW-1185">Reference proteome</keyword>